<protein>
    <submittedName>
        <fullName evidence="1">Uncharacterized protein</fullName>
    </submittedName>
</protein>
<dbReference type="Pfam" id="PF00560">
    <property type="entry name" value="LRR_1"/>
    <property type="match status" value="1"/>
</dbReference>
<feature type="non-terminal residue" evidence="1">
    <location>
        <position position="1"/>
    </location>
</feature>
<dbReference type="InterPro" id="IPR001611">
    <property type="entry name" value="Leu-rich_rpt"/>
</dbReference>
<keyword evidence="2" id="KW-1185">Reference proteome</keyword>
<evidence type="ECO:0000313" key="2">
    <source>
        <dbReference type="Proteomes" id="UP000593576"/>
    </source>
</evidence>
<dbReference type="AlphaFoldDB" id="A0A7J9N1P7"/>
<dbReference type="OrthoDB" id="1000827at2759"/>
<sequence>FDINGSNFTGKVNIDFGGLPGLLWLVLASNPLGRGEVDDLDFLNSLTKCRKLQILDLSYDQFGGVIPDSIGNLSTQPVQLRLGGNRLRGSICSGINNLVNLTDLRMQKNNMTGKIPAFSGSESSVANLTRLYKLHLQENYFTGNVPSSFGNLSSLQYLDLFQNYLNGTIPNNVVGLSSLTISLNLARNQLNGPKEILVTWMFQKINSLEKFLVA</sequence>
<dbReference type="PANTHER" id="PTHR48054:SF82">
    <property type="entry name" value="LRR RECEPTOR-LIKE SERINE_THREONINE-PROTEIN KINASE FLS2"/>
    <property type="match status" value="1"/>
</dbReference>
<reference evidence="1 2" key="1">
    <citation type="journal article" date="2019" name="Genome Biol. Evol.">
        <title>Insights into the evolution of the New World diploid cottons (Gossypium, subgenus Houzingenia) based on genome sequencing.</title>
        <authorList>
            <person name="Grover C.E."/>
            <person name="Arick M.A. 2nd"/>
            <person name="Thrash A."/>
            <person name="Conover J.L."/>
            <person name="Sanders W.S."/>
            <person name="Peterson D.G."/>
            <person name="Frelichowski J.E."/>
            <person name="Scheffler J.A."/>
            <person name="Scheffler B.E."/>
            <person name="Wendel J.F."/>
        </authorList>
    </citation>
    <scope>NUCLEOTIDE SEQUENCE [LARGE SCALE GENOMIC DNA]</scope>
    <source>
        <strain evidence="1">1</strain>
        <tissue evidence="1">Leaf</tissue>
    </source>
</reference>
<accession>A0A7J9N1P7</accession>
<dbReference type="InterPro" id="IPR052592">
    <property type="entry name" value="LRR-RLK"/>
</dbReference>
<comment type="caution">
    <text evidence="1">The sequence shown here is derived from an EMBL/GenBank/DDBJ whole genome shotgun (WGS) entry which is preliminary data.</text>
</comment>
<dbReference type="Gene3D" id="3.80.10.10">
    <property type="entry name" value="Ribonuclease Inhibitor"/>
    <property type="match status" value="1"/>
</dbReference>
<organism evidence="1 2">
    <name type="scientific">Gossypium schwendimanii</name>
    <name type="common">Cotton</name>
    <dbReference type="NCBI Taxonomy" id="34291"/>
    <lineage>
        <taxon>Eukaryota</taxon>
        <taxon>Viridiplantae</taxon>
        <taxon>Streptophyta</taxon>
        <taxon>Embryophyta</taxon>
        <taxon>Tracheophyta</taxon>
        <taxon>Spermatophyta</taxon>
        <taxon>Magnoliopsida</taxon>
        <taxon>eudicotyledons</taxon>
        <taxon>Gunneridae</taxon>
        <taxon>Pentapetalae</taxon>
        <taxon>rosids</taxon>
        <taxon>malvids</taxon>
        <taxon>Malvales</taxon>
        <taxon>Malvaceae</taxon>
        <taxon>Malvoideae</taxon>
        <taxon>Gossypium</taxon>
    </lineage>
</organism>
<evidence type="ECO:0000313" key="1">
    <source>
        <dbReference type="EMBL" id="MBA0876509.1"/>
    </source>
</evidence>
<dbReference type="Proteomes" id="UP000593576">
    <property type="component" value="Unassembled WGS sequence"/>
</dbReference>
<gene>
    <name evidence="1" type="ORF">Goshw_025032</name>
</gene>
<dbReference type="EMBL" id="JABFAF010265082">
    <property type="protein sequence ID" value="MBA0876509.1"/>
    <property type="molecule type" value="Genomic_DNA"/>
</dbReference>
<dbReference type="PANTHER" id="PTHR48054">
    <property type="entry name" value="RECEPTOR KINASE-LIKE PROTEIN XA21"/>
    <property type="match status" value="1"/>
</dbReference>
<dbReference type="Pfam" id="PF13855">
    <property type="entry name" value="LRR_8"/>
    <property type="match status" value="1"/>
</dbReference>
<name>A0A7J9N1P7_GOSSC</name>
<dbReference type="InterPro" id="IPR032675">
    <property type="entry name" value="LRR_dom_sf"/>
</dbReference>
<proteinExistence type="predicted"/>
<dbReference type="SUPFAM" id="SSF52058">
    <property type="entry name" value="L domain-like"/>
    <property type="match status" value="1"/>
</dbReference>